<dbReference type="EMBL" id="JASCZI010090877">
    <property type="protein sequence ID" value="MED6147395.1"/>
    <property type="molecule type" value="Genomic_DNA"/>
</dbReference>
<name>A0ABU6TGC0_9FABA</name>
<proteinExistence type="predicted"/>
<keyword evidence="3" id="KW-1185">Reference proteome</keyword>
<evidence type="ECO:0008006" key="4">
    <source>
        <dbReference type="Google" id="ProtNLM"/>
    </source>
</evidence>
<protein>
    <recommendedName>
        <fullName evidence="4">DUF4283 domain-containing protein</fullName>
    </recommendedName>
</protein>
<accession>A0ABU6TGC0</accession>
<sequence>MEEGKTKEIIAVTTKSIRKEVEGSWVEVQKQRLQRSLLGVCIQPIEFRKVMNKLLDEWNGPGEIECRDVGPHKCLITFDSVEIRDGAFQNELLMEVFDEVRPHWKLFWNSSRRVWLEIMGMTVPVWSTENFTKISEKWGKVIMFDDRTEESKSFSVARILVDCYQWEMVNEWVNVKVEDKIFEVFVKEFGAEVYSVSSHPDLVSVSEFSDLAVTENSLGPREEEALMEDEVEPTEDDSTRKRHGIENLNSQTVMDPLIEEIIKSKLRNEHLLNMEREVGGEVGEAYEGMNK</sequence>
<evidence type="ECO:0000313" key="2">
    <source>
        <dbReference type="EMBL" id="MED6147395.1"/>
    </source>
</evidence>
<reference evidence="2 3" key="1">
    <citation type="journal article" date="2023" name="Plants (Basel)">
        <title>Bridging the Gap: Combining Genomics and Transcriptomics Approaches to Understand Stylosanthes scabra, an Orphan Legume from the Brazilian Caatinga.</title>
        <authorList>
            <person name="Ferreira-Neto J.R.C."/>
            <person name="da Silva M.D."/>
            <person name="Binneck E."/>
            <person name="de Melo N.F."/>
            <person name="da Silva R.H."/>
            <person name="de Melo A.L.T.M."/>
            <person name="Pandolfi V."/>
            <person name="Bustamante F.O."/>
            <person name="Brasileiro-Vidal A.C."/>
            <person name="Benko-Iseppon A.M."/>
        </authorList>
    </citation>
    <scope>NUCLEOTIDE SEQUENCE [LARGE SCALE GENOMIC DNA]</scope>
    <source>
        <tissue evidence="2">Leaves</tissue>
    </source>
</reference>
<comment type="caution">
    <text evidence="2">The sequence shown here is derived from an EMBL/GenBank/DDBJ whole genome shotgun (WGS) entry which is preliminary data.</text>
</comment>
<dbReference type="Proteomes" id="UP001341840">
    <property type="component" value="Unassembled WGS sequence"/>
</dbReference>
<evidence type="ECO:0000256" key="1">
    <source>
        <dbReference type="SAM" id="MobiDB-lite"/>
    </source>
</evidence>
<feature type="region of interest" description="Disordered" evidence="1">
    <location>
        <begin position="219"/>
        <end position="241"/>
    </location>
</feature>
<feature type="compositionally biased region" description="Acidic residues" evidence="1">
    <location>
        <begin position="225"/>
        <end position="236"/>
    </location>
</feature>
<gene>
    <name evidence="2" type="ORF">PIB30_043703</name>
</gene>
<organism evidence="2 3">
    <name type="scientific">Stylosanthes scabra</name>
    <dbReference type="NCBI Taxonomy" id="79078"/>
    <lineage>
        <taxon>Eukaryota</taxon>
        <taxon>Viridiplantae</taxon>
        <taxon>Streptophyta</taxon>
        <taxon>Embryophyta</taxon>
        <taxon>Tracheophyta</taxon>
        <taxon>Spermatophyta</taxon>
        <taxon>Magnoliopsida</taxon>
        <taxon>eudicotyledons</taxon>
        <taxon>Gunneridae</taxon>
        <taxon>Pentapetalae</taxon>
        <taxon>rosids</taxon>
        <taxon>fabids</taxon>
        <taxon>Fabales</taxon>
        <taxon>Fabaceae</taxon>
        <taxon>Papilionoideae</taxon>
        <taxon>50 kb inversion clade</taxon>
        <taxon>dalbergioids sensu lato</taxon>
        <taxon>Dalbergieae</taxon>
        <taxon>Pterocarpus clade</taxon>
        <taxon>Stylosanthes</taxon>
    </lineage>
</organism>
<evidence type="ECO:0000313" key="3">
    <source>
        <dbReference type="Proteomes" id="UP001341840"/>
    </source>
</evidence>